<gene>
    <name evidence="2" type="ORF">B0T25DRAFT_567127</name>
</gene>
<evidence type="ECO:0000313" key="3">
    <source>
        <dbReference type="Proteomes" id="UP001275084"/>
    </source>
</evidence>
<keyword evidence="3" id="KW-1185">Reference proteome</keyword>
<name>A0AAJ0MGJ4_9PEZI</name>
<dbReference type="EMBL" id="JAUIQD010000003">
    <property type="protein sequence ID" value="KAK3357869.1"/>
    <property type="molecule type" value="Genomic_DNA"/>
</dbReference>
<dbReference type="Proteomes" id="UP001275084">
    <property type="component" value="Unassembled WGS sequence"/>
</dbReference>
<feature type="region of interest" description="Disordered" evidence="1">
    <location>
        <begin position="23"/>
        <end position="60"/>
    </location>
</feature>
<protein>
    <submittedName>
        <fullName evidence="2">Uncharacterized protein</fullName>
    </submittedName>
</protein>
<evidence type="ECO:0000313" key="2">
    <source>
        <dbReference type="EMBL" id="KAK3357869.1"/>
    </source>
</evidence>
<comment type="caution">
    <text evidence="2">The sequence shown here is derived from an EMBL/GenBank/DDBJ whole genome shotgun (WGS) entry which is preliminary data.</text>
</comment>
<reference evidence="2" key="2">
    <citation type="submission" date="2023-06" db="EMBL/GenBank/DDBJ databases">
        <authorList>
            <consortium name="Lawrence Berkeley National Laboratory"/>
            <person name="Haridas S."/>
            <person name="Hensen N."/>
            <person name="Bonometti L."/>
            <person name="Westerberg I."/>
            <person name="Brannstrom I.O."/>
            <person name="Guillou S."/>
            <person name="Cros-Aarteil S."/>
            <person name="Calhoun S."/>
            <person name="Kuo A."/>
            <person name="Mondo S."/>
            <person name="Pangilinan J."/>
            <person name="Riley R."/>
            <person name="Labutti K."/>
            <person name="Andreopoulos B."/>
            <person name="Lipzen A."/>
            <person name="Chen C."/>
            <person name="Yanf M."/>
            <person name="Daum C."/>
            <person name="Ng V."/>
            <person name="Clum A."/>
            <person name="Steindorff A."/>
            <person name="Ohm R."/>
            <person name="Martin F."/>
            <person name="Silar P."/>
            <person name="Natvig D."/>
            <person name="Lalanne C."/>
            <person name="Gautier V."/>
            <person name="Ament-Velasquez S.L."/>
            <person name="Kruys A."/>
            <person name="Hutchinson M.I."/>
            <person name="Powell A.J."/>
            <person name="Barry K."/>
            <person name="Miller A.N."/>
            <person name="Grigoriev I.V."/>
            <person name="Debuchy R."/>
            <person name="Gladieux P."/>
            <person name="Thoren M.H."/>
            <person name="Johannesson H."/>
        </authorList>
    </citation>
    <scope>NUCLEOTIDE SEQUENCE</scope>
    <source>
        <strain evidence="2">CBS 955.72</strain>
    </source>
</reference>
<organism evidence="2 3">
    <name type="scientific">Lasiosphaeria hispida</name>
    <dbReference type="NCBI Taxonomy" id="260671"/>
    <lineage>
        <taxon>Eukaryota</taxon>
        <taxon>Fungi</taxon>
        <taxon>Dikarya</taxon>
        <taxon>Ascomycota</taxon>
        <taxon>Pezizomycotina</taxon>
        <taxon>Sordariomycetes</taxon>
        <taxon>Sordariomycetidae</taxon>
        <taxon>Sordariales</taxon>
        <taxon>Lasiosphaeriaceae</taxon>
        <taxon>Lasiosphaeria</taxon>
    </lineage>
</organism>
<evidence type="ECO:0000256" key="1">
    <source>
        <dbReference type="SAM" id="MobiDB-lite"/>
    </source>
</evidence>
<accession>A0AAJ0MGJ4</accession>
<feature type="compositionally biased region" description="Polar residues" evidence="1">
    <location>
        <begin position="23"/>
        <end position="36"/>
    </location>
</feature>
<sequence>MPRYFDLLQQPLQRQMMQSAAFGTTTPKWNNGTTNLGFHMPAERLETPPPPSSAIPFPRDRDFVDRGDILEIRQRCSEPANLH</sequence>
<proteinExistence type="predicted"/>
<dbReference type="AlphaFoldDB" id="A0AAJ0MGJ4"/>
<reference evidence="2" key="1">
    <citation type="journal article" date="2023" name="Mol. Phylogenet. Evol.">
        <title>Genome-scale phylogeny and comparative genomics of the fungal order Sordariales.</title>
        <authorList>
            <person name="Hensen N."/>
            <person name="Bonometti L."/>
            <person name="Westerberg I."/>
            <person name="Brannstrom I.O."/>
            <person name="Guillou S."/>
            <person name="Cros-Aarteil S."/>
            <person name="Calhoun S."/>
            <person name="Haridas S."/>
            <person name="Kuo A."/>
            <person name="Mondo S."/>
            <person name="Pangilinan J."/>
            <person name="Riley R."/>
            <person name="LaButti K."/>
            <person name="Andreopoulos B."/>
            <person name="Lipzen A."/>
            <person name="Chen C."/>
            <person name="Yan M."/>
            <person name="Daum C."/>
            <person name="Ng V."/>
            <person name="Clum A."/>
            <person name="Steindorff A."/>
            <person name="Ohm R.A."/>
            <person name="Martin F."/>
            <person name="Silar P."/>
            <person name="Natvig D.O."/>
            <person name="Lalanne C."/>
            <person name="Gautier V."/>
            <person name="Ament-Velasquez S.L."/>
            <person name="Kruys A."/>
            <person name="Hutchinson M.I."/>
            <person name="Powell A.J."/>
            <person name="Barry K."/>
            <person name="Miller A.N."/>
            <person name="Grigoriev I.V."/>
            <person name="Debuchy R."/>
            <person name="Gladieux P."/>
            <person name="Hiltunen Thoren M."/>
            <person name="Johannesson H."/>
        </authorList>
    </citation>
    <scope>NUCLEOTIDE SEQUENCE</scope>
    <source>
        <strain evidence="2">CBS 955.72</strain>
    </source>
</reference>